<evidence type="ECO:0000313" key="5">
    <source>
        <dbReference type="EMBL" id="KZL84039.1"/>
    </source>
</evidence>
<dbReference type="GO" id="GO:0006654">
    <property type="term" value="P:phosphatidic acid biosynthetic process"/>
    <property type="evidence" value="ECO:0007669"/>
    <property type="project" value="TreeGrafter"/>
</dbReference>
<dbReference type="PANTHER" id="PTHR44169:SF3">
    <property type="entry name" value="SHORT-CHAIN DEHYDROGENASE SRDE"/>
    <property type="match status" value="1"/>
</dbReference>
<accession>A0A167DLE4</accession>
<dbReference type="STRING" id="1573173.A0A167DLE4"/>
<evidence type="ECO:0000256" key="2">
    <source>
        <dbReference type="ARBA" id="ARBA00022857"/>
    </source>
</evidence>
<evidence type="ECO:0000256" key="3">
    <source>
        <dbReference type="ARBA" id="ARBA00023002"/>
    </source>
</evidence>
<reference evidence="5 6" key="1">
    <citation type="submission" date="2015-06" db="EMBL/GenBank/DDBJ databases">
        <title>Survival trade-offs in plant roots during colonization by closely related pathogenic and mutualistic fungi.</title>
        <authorList>
            <person name="Hacquard S."/>
            <person name="Kracher B."/>
            <person name="Hiruma K."/>
            <person name="Weinman A."/>
            <person name="Muench P."/>
            <person name="Garrido Oter R."/>
            <person name="Ver Loren van Themaat E."/>
            <person name="Dallerey J.-F."/>
            <person name="Damm U."/>
            <person name="Henrissat B."/>
            <person name="Lespinet O."/>
            <person name="Thon M."/>
            <person name="Kemen E."/>
            <person name="McHardy A.C."/>
            <person name="Schulze-Lefert P."/>
            <person name="O'Connell R.J."/>
        </authorList>
    </citation>
    <scope>NUCLEOTIDE SEQUENCE [LARGE SCALE GENOMIC DNA]</scope>
    <source>
        <strain evidence="5 6">MAFF 238704</strain>
    </source>
</reference>
<dbReference type="Pfam" id="PF00106">
    <property type="entry name" value="adh_short"/>
    <property type="match status" value="1"/>
</dbReference>
<name>A0A167DLE4_COLIC</name>
<dbReference type="GO" id="GO:0004806">
    <property type="term" value="F:triacylglycerol lipase activity"/>
    <property type="evidence" value="ECO:0007669"/>
    <property type="project" value="TreeGrafter"/>
</dbReference>
<dbReference type="SUPFAM" id="SSF51735">
    <property type="entry name" value="NAD(P)-binding Rossmann-fold domains"/>
    <property type="match status" value="1"/>
</dbReference>
<comment type="similarity">
    <text evidence="1 4">Belongs to the short-chain dehydrogenases/reductases (SDR) family.</text>
</comment>
<proteinExistence type="inferred from homology"/>
<dbReference type="InterPro" id="IPR036291">
    <property type="entry name" value="NAD(P)-bd_dom_sf"/>
</dbReference>
<dbReference type="PRINTS" id="PR00080">
    <property type="entry name" value="SDRFAMILY"/>
</dbReference>
<dbReference type="PRINTS" id="PR00081">
    <property type="entry name" value="GDHRDH"/>
</dbReference>
<evidence type="ECO:0000256" key="1">
    <source>
        <dbReference type="ARBA" id="ARBA00006484"/>
    </source>
</evidence>
<keyword evidence="3" id="KW-0560">Oxidoreductase</keyword>
<keyword evidence="6" id="KW-1185">Reference proteome</keyword>
<dbReference type="GO" id="GO:0019433">
    <property type="term" value="P:triglyceride catabolic process"/>
    <property type="evidence" value="ECO:0007669"/>
    <property type="project" value="TreeGrafter"/>
</dbReference>
<dbReference type="AlphaFoldDB" id="A0A167DLE4"/>
<organism evidence="5 6">
    <name type="scientific">Colletotrichum incanum</name>
    <name type="common">Soybean anthracnose fungus</name>
    <dbReference type="NCBI Taxonomy" id="1573173"/>
    <lineage>
        <taxon>Eukaryota</taxon>
        <taxon>Fungi</taxon>
        <taxon>Dikarya</taxon>
        <taxon>Ascomycota</taxon>
        <taxon>Pezizomycotina</taxon>
        <taxon>Sordariomycetes</taxon>
        <taxon>Hypocreomycetidae</taxon>
        <taxon>Glomerellales</taxon>
        <taxon>Glomerellaceae</taxon>
        <taxon>Colletotrichum</taxon>
        <taxon>Colletotrichum spaethianum species complex</taxon>
    </lineage>
</organism>
<dbReference type="InterPro" id="IPR020904">
    <property type="entry name" value="Sc_DH/Rdtase_CS"/>
</dbReference>
<dbReference type="GO" id="GO:0005783">
    <property type="term" value="C:endoplasmic reticulum"/>
    <property type="evidence" value="ECO:0007669"/>
    <property type="project" value="TreeGrafter"/>
</dbReference>
<gene>
    <name evidence="5" type="ORF">CI238_04963</name>
</gene>
<dbReference type="Proteomes" id="UP000076584">
    <property type="component" value="Unassembled WGS sequence"/>
</dbReference>
<dbReference type="PROSITE" id="PS00061">
    <property type="entry name" value="ADH_SHORT"/>
    <property type="match status" value="1"/>
</dbReference>
<dbReference type="GO" id="GO:0000140">
    <property type="term" value="F:acylglycerone-phosphate reductase (NADP+) activity"/>
    <property type="evidence" value="ECO:0007669"/>
    <property type="project" value="TreeGrafter"/>
</dbReference>
<dbReference type="EMBL" id="LFIW01000993">
    <property type="protein sequence ID" value="KZL84039.1"/>
    <property type="molecule type" value="Genomic_DNA"/>
</dbReference>
<dbReference type="CDD" id="cd05374">
    <property type="entry name" value="17beta-HSD-like_SDR_c"/>
    <property type="match status" value="1"/>
</dbReference>
<protein>
    <submittedName>
        <fullName evidence="5">Ibr finger domain protein</fullName>
    </submittedName>
</protein>
<sequence>MAPKTILITGCSDGGLGSALALAFSKAGWRVFATARNPSKLKQCIAAEIETLQLDVKSDSSISTCVSQVAELTGGSLDALLNNAGAGYSMPLMDTAMEKTRDVFDLNVISLISVTQAFLPLLMKCSSSSGSMVINNTSISSVGGMPWQVVYNASKAAAASITAGMRLELAPFGIKVVDLKTGTVTSNFLDNLPPAVLPLDSVYGIARKEVERVMAAESIRKEGTSADLWAEAVVKEVTKANPKPCVWKGANCFFVWFVSTFFPVGGFDGIMKKMVGLDIVEQRFRALAGPNKLKGQ</sequence>
<dbReference type="Gene3D" id="3.40.50.720">
    <property type="entry name" value="NAD(P)-binding Rossmann-like Domain"/>
    <property type="match status" value="1"/>
</dbReference>
<keyword evidence="2" id="KW-0521">NADP</keyword>
<dbReference type="GO" id="GO:0005811">
    <property type="term" value="C:lipid droplet"/>
    <property type="evidence" value="ECO:0007669"/>
    <property type="project" value="TreeGrafter"/>
</dbReference>
<comment type="caution">
    <text evidence="5">The sequence shown here is derived from an EMBL/GenBank/DDBJ whole genome shotgun (WGS) entry which is preliminary data.</text>
</comment>
<evidence type="ECO:0000256" key="4">
    <source>
        <dbReference type="RuleBase" id="RU000363"/>
    </source>
</evidence>
<dbReference type="PANTHER" id="PTHR44169">
    <property type="entry name" value="NADPH-DEPENDENT 1-ACYLDIHYDROXYACETONE PHOSPHATE REDUCTASE"/>
    <property type="match status" value="1"/>
</dbReference>
<evidence type="ECO:0000313" key="6">
    <source>
        <dbReference type="Proteomes" id="UP000076584"/>
    </source>
</evidence>
<dbReference type="InterPro" id="IPR002347">
    <property type="entry name" value="SDR_fam"/>
</dbReference>
<dbReference type="OrthoDB" id="2102561at2759"/>